<dbReference type="KEGG" id="dba:Dbac_2162"/>
<feature type="active site" evidence="6">
    <location>
        <position position="37"/>
    </location>
</feature>
<keyword evidence="4 10" id="KW-0808">Transferase</keyword>
<dbReference type="Pfam" id="PF03705">
    <property type="entry name" value="CheR_N"/>
    <property type="match status" value="1"/>
</dbReference>
<dbReference type="GO" id="GO:0000156">
    <property type="term" value="F:phosphorelay response regulator activity"/>
    <property type="evidence" value="ECO:0007669"/>
    <property type="project" value="InterPro"/>
</dbReference>
<dbReference type="Gene3D" id="3.40.50.150">
    <property type="entry name" value="Vaccinia Virus protein VP39"/>
    <property type="match status" value="1"/>
</dbReference>
<protein>
    <recommendedName>
        <fullName evidence="2">protein-glutamate O-methyltransferase</fullName>
        <ecNumber evidence="2">2.1.1.80</ecNumber>
    </recommendedName>
</protein>
<organism evidence="10 11">
    <name type="scientific">Desulfomicrobium baculatum (strain DSM 4028 / VKM B-1378 / X)</name>
    <name type="common">Desulfovibrio baculatus</name>
    <dbReference type="NCBI Taxonomy" id="525897"/>
    <lineage>
        <taxon>Bacteria</taxon>
        <taxon>Pseudomonadati</taxon>
        <taxon>Thermodesulfobacteriota</taxon>
        <taxon>Desulfovibrionia</taxon>
        <taxon>Desulfovibrionales</taxon>
        <taxon>Desulfomicrobiaceae</taxon>
        <taxon>Desulfomicrobium</taxon>
    </lineage>
</organism>
<dbReference type="InterPro" id="IPR022642">
    <property type="entry name" value="CheR_C"/>
</dbReference>
<dbReference type="InterPro" id="IPR000673">
    <property type="entry name" value="Sig_transdc_resp-reg_Me-estase"/>
</dbReference>
<evidence type="ECO:0000256" key="2">
    <source>
        <dbReference type="ARBA" id="ARBA00012534"/>
    </source>
</evidence>
<evidence type="ECO:0000259" key="8">
    <source>
        <dbReference type="PROSITE" id="PS50122"/>
    </source>
</evidence>
<dbReference type="eggNOG" id="COG4942">
    <property type="taxonomic scope" value="Bacteria"/>
</dbReference>
<feature type="active site" evidence="6">
    <location>
        <position position="64"/>
    </location>
</feature>
<dbReference type="Gene3D" id="3.40.50.180">
    <property type="entry name" value="Methylesterase CheB, C-terminal domain"/>
    <property type="match status" value="1"/>
</dbReference>
<comment type="catalytic activity">
    <reaction evidence="1">
        <text>L-glutamyl-[protein] + S-adenosyl-L-methionine = [protein]-L-glutamate 5-O-methyl ester + S-adenosyl-L-homocysteine</text>
        <dbReference type="Rhea" id="RHEA:24452"/>
        <dbReference type="Rhea" id="RHEA-COMP:10208"/>
        <dbReference type="Rhea" id="RHEA-COMP:10311"/>
        <dbReference type="ChEBI" id="CHEBI:29973"/>
        <dbReference type="ChEBI" id="CHEBI:57856"/>
        <dbReference type="ChEBI" id="CHEBI:59789"/>
        <dbReference type="ChEBI" id="CHEBI:82795"/>
        <dbReference type="EC" id="2.1.1.80"/>
    </reaction>
</comment>
<dbReference type="Pfam" id="PF01739">
    <property type="entry name" value="CheR"/>
    <property type="match status" value="1"/>
</dbReference>
<dbReference type="SUPFAM" id="SSF53335">
    <property type="entry name" value="S-adenosyl-L-methionine-dependent methyltransferases"/>
    <property type="match status" value="1"/>
</dbReference>
<dbReference type="InterPro" id="IPR035909">
    <property type="entry name" value="CheB_C"/>
</dbReference>
<dbReference type="SMART" id="SM00138">
    <property type="entry name" value="MeTrc"/>
    <property type="match status" value="1"/>
</dbReference>
<dbReference type="CDD" id="cd02440">
    <property type="entry name" value="AdoMet_MTases"/>
    <property type="match status" value="1"/>
</dbReference>
<evidence type="ECO:0000313" key="11">
    <source>
        <dbReference type="Proteomes" id="UP000002216"/>
    </source>
</evidence>
<dbReference type="Pfam" id="PF01339">
    <property type="entry name" value="CheB_methylest"/>
    <property type="match status" value="1"/>
</dbReference>
<evidence type="ECO:0000256" key="6">
    <source>
        <dbReference type="PROSITE-ProRule" id="PRU00050"/>
    </source>
</evidence>
<accession>C7LPL7</accession>
<sequence>MNSKSKQKGSPPLSHESVPPAHESAGPPIPIVGVGASAGGLEALEQFLGHVPEKSGMAFVIVQHLDPTRKGLLPELLQRATAMPVHQVRDRMPVEADCVYVIPPNHDMSILHGVLHLFKPAAPRGLRLPIDFFFRSLAEDQQERSIGVILSGMGSDGTLGLRAIKEKAGLALAQDPASAKFDSMPRNVINAGLADLVAPVEELPAKLLDLMRHARVVTAFVPSLEEKTQSGLEKIVLLLRTKTGHDFSQYKKNTLYRRIERRMSIHQIDGIMSYVRFLQENSQETEILFRELLIGVTSFFRDPATWEHLQKNALPLLLKSCPPNGILRAWTPGCSTGEEAYSLAMVFRETVAHVAPESGIKLRIFATDLDKDAIDKARRGLYPPNIAADVSAERLDQFFVHDEHGYRVGKDIREMITFATQNVIMDAPFTRLDILICRNLLIYLAPELQQKLLSLFHYSLNPDGVLFLGSSESINSSTDLFAPIDSKSRLFRRRESIPTAAKIAFQPSFVPVLPGISQETTMLKPAVNIQSLADQVLLQHFSPPAVLVNSKGDILYISGRTGKYLEPPAGKVNWNIHAMAREGLRFDLGVAFQNALRQKKAVTVKGLKVTEGETVQTVDLTVQEIQEPAALRGMVMVIFTDVATPPKQKKARRSKPGDAGSVKVTELEQELYQCREELRTTREEMQASQEELKSYNEEMQSTNEELQSTNEELTTSREEMQSLNEELQTVNAEQQSKMDELARINDDMRNLLNSTEIVTIFLDNDLHVRRFTPGANKIFKLIPGDVGRPLSDLASDLLYPEISEQAAEVLRTLAFSEKQVCTADGRWYVVRIMPYRTMQDIIAGLVMTFTNITVAKELERKLRAENDELRLRLGAGGSS</sequence>
<dbReference type="Gene3D" id="1.10.155.10">
    <property type="entry name" value="Chemotaxis receptor methyltransferase CheR, N-terminal domain"/>
    <property type="match status" value="1"/>
</dbReference>
<dbReference type="InterPro" id="IPR035965">
    <property type="entry name" value="PAS-like_dom_sf"/>
</dbReference>
<dbReference type="STRING" id="525897.Dbac_2162"/>
<evidence type="ECO:0000256" key="1">
    <source>
        <dbReference type="ARBA" id="ARBA00001541"/>
    </source>
</evidence>
<dbReference type="InterPro" id="IPR029063">
    <property type="entry name" value="SAM-dependent_MTases_sf"/>
</dbReference>
<feature type="region of interest" description="Disordered" evidence="7">
    <location>
        <begin position="682"/>
        <end position="705"/>
    </location>
</feature>
<keyword evidence="6 10" id="KW-0378">Hydrolase</keyword>
<dbReference type="PRINTS" id="PR00996">
    <property type="entry name" value="CHERMTFRASE"/>
</dbReference>
<dbReference type="EC" id="2.1.1.80" evidence="2"/>
<name>C7LPL7_DESBD</name>
<reference evidence="10 11" key="1">
    <citation type="journal article" date="2009" name="Stand. Genomic Sci.">
        <title>Complete genome sequence of Desulfomicrobium baculatum type strain (X).</title>
        <authorList>
            <person name="Copeland A."/>
            <person name="Spring S."/>
            <person name="Goker M."/>
            <person name="Schneider S."/>
            <person name="Lapidus A."/>
            <person name="Del Rio T.G."/>
            <person name="Tice H."/>
            <person name="Cheng J.F."/>
            <person name="Chen F."/>
            <person name="Nolan M."/>
            <person name="Bruce D."/>
            <person name="Goodwin L."/>
            <person name="Pitluck S."/>
            <person name="Ivanova N."/>
            <person name="Mavrommatis K."/>
            <person name="Ovchinnikova G."/>
            <person name="Pati A."/>
            <person name="Chen A."/>
            <person name="Palaniappan K."/>
            <person name="Land M."/>
            <person name="Hauser L."/>
            <person name="Chang Y.J."/>
            <person name="Jeffries C.C."/>
            <person name="Meincke L."/>
            <person name="Sims D."/>
            <person name="Brettin T."/>
            <person name="Detter J.C."/>
            <person name="Han C."/>
            <person name="Chain P."/>
            <person name="Bristow J."/>
            <person name="Eisen J.A."/>
            <person name="Markowitz V."/>
            <person name="Hugenholtz P."/>
            <person name="Kyrpides N.C."/>
            <person name="Klenk H.P."/>
            <person name="Lucas S."/>
        </authorList>
    </citation>
    <scope>NUCLEOTIDE SEQUENCE [LARGE SCALE GENOMIC DNA]</scope>
    <source>
        <strain evidence="11">DSM 4028 / VKM B-1378 / X</strain>
    </source>
</reference>
<dbReference type="eggNOG" id="COG2201">
    <property type="taxonomic scope" value="Bacteria"/>
</dbReference>
<evidence type="ECO:0000256" key="4">
    <source>
        <dbReference type="ARBA" id="ARBA00022679"/>
    </source>
</evidence>
<dbReference type="PROSITE" id="PS50123">
    <property type="entry name" value="CHER"/>
    <property type="match status" value="1"/>
</dbReference>
<dbReference type="InterPro" id="IPR000780">
    <property type="entry name" value="CheR_MeTrfase"/>
</dbReference>
<evidence type="ECO:0000256" key="5">
    <source>
        <dbReference type="ARBA" id="ARBA00022691"/>
    </source>
</evidence>
<dbReference type="PANTHER" id="PTHR24422:SF27">
    <property type="entry name" value="PROTEIN-GLUTAMATE O-METHYLTRANSFERASE"/>
    <property type="match status" value="1"/>
</dbReference>
<dbReference type="InterPro" id="IPR036804">
    <property type="entry name" value="CheR_N_sf"/>
</dbReference>
<dbReference type="GO" id="GO:0006935">
    <property type="term" value="P:chemotaxis"/>
    <property type="evidence" value="ECO:0007669"/>
    <property type="project" value="UniProtKB-UniRule"/>
</dbReference>
<dbReference type="PANTHER" id="PTHR24422">
    <property type="entry name" value="CHEMOTAXIS PROTEIN METHYLTRANSFERASE"/>
    <property type="match status" value="1"/>
</dbReference>
<dbReference type="Gene3D" id="3.30.450.20">
    <property type="entry name" value="PAS domain"/>
    <property type="match status" value="1"/>
</dbReference>
<dbReference type="GO" id="GO:0005737">
    <property type="term" value="C:cytoplasm"/>
    <property type="evidence" value="ECO:0007669"/>
    <property type="project" value="InterPro"/>
</dbReference>
<keyword evidence="5" id="KW-0949">S-adenosyl-L-methionine</keyword>
<feature type="domain" description="CheR-type methyltransferase" evidence="9">
    <location>
        <begin position="228"/>
        <end position="492"/>
    </location>
</feature>
<dbReference type="OrthoDB" id="9786165at2"/>
<dbReference type="AlphaFoldDB" id="C7LPL7"/>
<proteinExistence type="predicted"/>
<dbReference type="eggNOG" id="COG1352">
    <property type="taxonomic scope" value="Bacteria"/>
</dbReference>
<dbReference type="EMBL" id="CP001629">
    <property type="protein sequence ID" value="ACU90246.1"/>
    <property type="molecule type" value="Genomic_DNA"/>
</dbReference>
<dbReference type="RefSeq" id="WP_015774337.1">
    <property type="nucleotide sequence ID" value="NC_013173.1"/>
</dbReference>
<evidence type="ECO:0000256" key="7">
    <source>
        <dbReference type="SAM" id="MobiDB-lite"/>
    </source>
</evidence>
<feature type="region of interest" description="Disordered" evidence="7">
    <location>
        <begin position="1"/>
        <end position="29"/>
    </location>
</feature>
<keyword evidence="6" id="KW-0145">Chemotaxis</keyword>
<dbReference type="HOGENOM" id="CLU_000892_0_2_7"/>
<dbReference type="GO" id="GO:0032259">
    <property type="term" value="P:methylation"/>
    <property type="evidence" value="ECO:0007669"/>
    <property type="project" value="UniProtKB-KW"/>
</dbReference>
<dbReference type="CDD" id="cd16434">
    <property type="entry name" value="CheB-CheR_fusion"/>
    <property type="match status" value="1"/>
</dbReference>
<dbReference type="Proteomes" id="UP000002216">
    <property type="component" value="Chromosome"/>
</dbReference>
<dbReference type="GO" id="GO:0008983">
    <property type="term" value="F:protein-glutamate O-methyltransferase activity"/>
    <property type="evidence" value="ECO:0007669"/>
    <property type="project" value="UniProtKB-EC"/>
</dbReference>
<dbReference type="PROSITE" id="PS50122">
    <property type="entry name" value="CHEB"/>
    <property type="match status" value="1"/>
</dbReference>
<feature type="domain" description="CheB-type methylesterase" evidence="8">
    <location>
        <begin position="28"/>
        <end position="214"/>
    </location>
</feature>
<dbReference type="GO" id="GO:0008984">
    <property type="term" value="F:protein-glutamate methylesterase activity"/>
    <property type="evidence" value="ECO:0007669"/>
    <property type="project" value="InterPro"/>
</dbReference>
<evidence type="ECO:0000313" key="10">
    <source>
        <dbReference type="EMBL" id="ACU90246.1"/>
    </source>
</evidence>
<keyword evidence="3 10" id="KW-0489">Methyltransferase</keyword>
<evidence type="ECO:0000259" key="9">
    <source>
        <dbReference type="PROSITE" id="PS50123"/>
    </source>
</evidence>
<dbReference type="InterPro" id="IPR050903">
    <property type="entry name" value="Bact_Chemotaxis_MeTrfase"/>
</dbReference>
<evidence type="ECO:0000256" key="3">
    <source>
        <dbReference type="ARBA" id="ARBA00022603"/>
    </source>
</evidence>
<dbReference type="InterPro" id="IPR022641">
    <property type="entry name" value="CheR_N"/>
</dbReference>
<dbReference type="SUPFAM" id="SSF47757">
    <property type="entry name" value="Chemotaxis receptor methyltransferase CheR, N-terminal domain"/>
    <property type="match status" value="1"/>
</dbReference>
<dbReference type="SUPFAM" id="SSF55785">
    <property type="entry name" value="PYP-like sensor domain (PAS domain)"/>
    <property type="match status" value="1"/>
</dbReference>
<keyword evidence="11" id="KW-1185">Reference proteome</keyword>
<feature type="compositionally biased region" description="Basic and acidic residues" evidence="7">
    <location>
        <begin position="682"/>
        <end position="696"/>
    </location>
</feature>
<gene>
    <name evidence="10" type="ordered locus">Dbac_2162</name>
</gene>
<dbReference type="SUPFAM" id="SSF52738">
    <property type="entry name" value="Methylesterase CheB, C-terminal domain"/>
    <property type="match status" value="1"/>
</dbReference>
<feature type="active site" evidence="6">
    <location>
        <position position="156"/>
    </location>
</feature>
<dbReference type="Pfam" id="PF13596">
    <property type="entry name" value="PAS_10"/>
    <property type="match status" value="1"/>
</dbReference>